<dbReference type="Pfam" id="PF00067">
    <property type="entry name" value="p450"/>
    <property type="match status" value="1"/>
</dbReference>
<proteinExistence type="inferred from homology"/>
<dbReference type="PANTHER" id="PTHR46696">
    <property type="entry name" value="P450, PUTATIVE (EUROFUNG)-RELATED"/>
    <property type="match status" value="1"/>
</dbReference>
<protein>
    <submittedName>
        <fullName evidence="5">Cytochrome P450</fullName>
    </submittedName>
</protein>
<keyword evidence="2 4" id="KW-0349">Heme</keyword>
<comment type="caution">
    <text evidence="5">The sequence shown here is derived from an EMBL/GenBank/DDBJ whole genome shotgun (WGS) entry which is preliminary data.</text>
</comment>
<dbReference type="PRINTS" id="PR00385">
    <property type="entry name" value="P450"/>
</dbReference>
<evidence type="ECO:0000313" key="5">
    <source>
        <dbReference type="EMBL" id="MCE5169967.1"/>
    </source>
</evidence>
<comment type="similarity">
    <text evidence="1 4">Belongs to the cytochrome P450 family.</text>
</comment>
<evidence type="ECO:0000313" key="6">
    <source>
        <dbReference type="Proteomes" id="UP001199916"/>
    </source>
</evidence>
<dbReference type="PANTHER" id="PTHR46696:SF1">
    <property type="entry name" value="CYTOCHROME P450 YJIB-RELATED"/>
    <property type="match status" value="1"/>
</dbReference>
<keyword evidence="4" id="KW-0408">Iron</keyword>
<keyword evidence="6" id="KW-1185">Reference proteome</keyword>
<dbReference type="CDD" id="cd11032">
    <property type="entry name" value="P450_EryK-like"/>
    <property type="match status" value="1"/>
</dbReference>
<accession>A0ABS8YEH9</accession>
<keyword evidence="4" id="KW-0479">Metal-binding</keyword>
<organism evidence="5 6">
    <name type="scientific">Paenibacillus profundus</name>
    <dbReference type="NCBI Taxonomy" id="1173085"/>
    <lineage>
        <taxon>Bacteria</taxon>
        <taxon>Bacillati</taxon>
        <taxon>Bacillota</taxon>
        <taxon>Bacilli</taxon>
        <taxon>Bacillales</taxon>
        <taxon>Paenibacillaceae</taxon>
        <taxon>Paenibacillus</taxon>
    </lineage>
</organism>
<gene>
    <name evidence="5" type="ORF">LQV63_11665</name>
</gene>
<keyword evidence="3 4" id="KW-0503">Monooxygenase</keyword>
<name>A0ABS8YEH9_9BACL</name>
<dbReference type="InterPro" id="IPR017972">
    <property type="entry name" value="Cyt_P450_CS"/>
</dbReference>
<dbReference type="PROSITE" id="PS00086">
    <property type="entry name" value="CYTOCHROME_P450"/>
    <property type="match status" value="1"/>
</dbReference>
<dbReference type="InterPro" id="IPR001128">
    <property type="entry name" value="Cyt_P450"/>
</dbReference>
<evidence type="ECO:0000256" key="4">
    <source>
        <dbReference type="RuleBase" id="RU000461"/>
    </source>
</evidence>
<keyword evidence="4" id="KW-0560">Oxidoreductase</keyword>
<dbReference type="InterPro" id="IPR036396">
    <property type="entry name" value="Cyt_P450_sf"/>
</dbReference>
<dbReference type="Proteomes" id="UP001199916">
    <property type="component" value="Unassembled WGS sequence"/>
</dbReference>
<sequence length="375" mass="42903">MEWANENNILPLSHFAQKRATDPISCQDGVWNVYKYKHVKAIFGDHEHFSSQAEGDPGHDEPIEFSILRRDPPKHRQLRTLVSQAFTPRAIEALIPRIEALSHELFDRAEGKGAMEAVSDFAGPLPIIVIADMLGIPVQDRDRFKEWSDALVGNDYERYVWCQKEMAAYFAAIAEERRREPQDDLISRLVQAKADGDPLQPLELIGFCILLLVAGNETTTNLLSSALLCFDSRKDVWYEIRQDRSLLAPAIEEVLRYCSPVQMMVRRVKQTTELDGFIFQEGQIVNLWIGSANHDEDIFEQPESFNIRRSPNPHLAFGHGIHFCLGAQLARLEATIALNALLDRFPDFHRDRSQMLERIDSWLVFGVKRQAIQLK</sequence>
<evidence type="ECO:0000256" key="1">
    <source>
        <dbReference type="ARBA" id="ARBA00010617"/>
    </source>
</evidence>
<reference evidence="5 6" key="1">
    <citation type="submission" date="2021-11" db="EMBL/GenBank/DDBJ databases">
        <title>Draft genome sequence of Paenibacillus profundus YoMME, a new Gram-positive bacteria with exoelectrogenic properties.</title>
        <authorList>
            <person name="Hubenova Y."/>
            <person name="Hubenova E."/>
            <person name="Manasiev Y."/>
            <person name="Peykov S."/>
            <person name="Mitov M."/>
        </authorList>
    </citation>
    <scope>NUCLEOTIDE SEQUENCE [LARGE SCALE GENOMIC DNA]</scope>
    <source>
        <strain evidence="5 6">YoMME</strain>
    </source>
</reference>
<dbReference type="SUPFAM" id="SSF48264">
    <property type="entry name" value="Cytochrome P450"/>
    <property type="match status" value="1"/>
</dbReference>
<evidence type="ECO:0000256" key="3">
    <source>
        <dbReference type="ARBA" id="ARBA00023033"/>
    </source>
</evidence>
<dbReference type="PRINTS" id="PR00359">
    <property type="entry name" value="BP450"/>
</dbReference>
<dbReference type="InterPro" id="IPR002397">
    <property type="entry name" value="Cyt_P450_B"/>
</dbReference>
<dbReference type="EMBL" id="JAJNBZ010000007">
    <property type="protein sequence ID" value="MCE5169967.1"/>
    <property type="molecule type" value="Genomic_DNA"/>
</dbReference>
<evidence type="ECO:0000256" key="2">
    <source>
        <dbReference type="ARBA" id="ARBA00022617"/>
    </source>
</evidence>
<dbReference type="Gene3D" id="1.10.630.10">
    <property type="entry name" value="Cytochrome P450"/>
    <property type="match status" value="1"/>
</dbReference>
<dbReference type="RefSeq" id="WP_233696830.1">
    <property type="nucleotide sequence ID" value="NZ_JAJNBZ010000007.1"/>
</dbReference>